<evidence type="ECO:0000256" key="1">
    <source>
        <dbReference type="SAM" id="SignalP"/>
    </source>
</evidence>
<comment type="caution">
    <text evidence="2">The sequence shown here is derived from an EMBL/GenBank/DDBJ whole genome shotgun (WGS) entry which is preliminary data.</text>
</comment>
<proteinExistence type="predicted"/>
<dbReference type="AlphaFoldDB" id="A0A2U1NQS6"/>
<feature type="chain" id="PRO_5015705608" evidence="1">
    <location>
        <begin position="26"/>
        <end position="96"/>
    </location>
</feature>
<dbReference type="EMBL" id="PKPP01002344">
    <property type="protein sequence ID" value="PWA75856.1"/>
    <property type="molecule type" value="Genomic_DNA"/>
</dbReference>
<feature type="signal peptide" evidence="1">
    <location>
        <begin position="1"/>
        <end position="25"/>
    </location>
</feature>
<accession>A0A2U1NQS6</accession>
<evidence type="ECO:0000313" key="3">
    <source>
        <dbReference type="Proteomes" id="UP000245207"/>
    </source>
</evidence>
<evidence type="ECO:0000313" key="2">
    <source>
        <dbReference type="EMBL" id="PWA75856.1"/>
    </source>
</evidence>
<reference evidence="2 3" key="1">
    <citation type="journal article" date="2018" name="Mol. Plant">
        <title>The genome of Artemisia annua provides insight into the evolution of Asteraceae family and artemisinin biosynthesis.</title>
        <authorList>
            <person name="Shen Q."/>
            <person name="Zhang L."/>
            <person name="Liao Z."/>
            <person name="Wang S."/>
            <person name="Yan T."/>
            <person name="Shi P."/>
            <person name="Liu M."/>
            <person name="Fu X."/>
            <person name="Pan Q."/>
            <person name="Wang Y."/>
            <person name="Lv Z."/>
            <person name="Lu X."/>
            <person name="Zhang F."/>
            <person name="Jiang W."/>
            <person name="Ma Y."/>
            <person name="Chen M."/>
            <person name="Hao X."/>
            <person name="Li L."/>
            <person name="Tang Y."/>
            <person name="Lv G."/>
            <person name="Zhou Y."/>
            <person name="Sun X."/>
            <person name="Brodelius P.E."/>
            <person name="Rose J.K.C."/>
            <person name="Tang K."/>
        </authorList>
    </citation>
    <scope>NUCLEOTIDE SEQUENCE [LARGE SCALE GENOMIC DNA]</scope>
    <source>
        <strain evidence="3">cv. Huhao1</strain>
        <tissue evidence="2">Leaf</tissue>
    </source>
</reference>
<keyword evidence="3" id="KW-1185">Reference proteome</keyword>
<sequence length="96" mass="10030">MNTVNITFAAIVLCVLLLVVGEGAGGEQPRPIEATRGKDSSHKSCTTMIDLCGLNCPAGCCADRCQHSGGFNGGCDFQRMLGTHSPCMCTYAKPCS</sequence>
<organism evidence="2 3">
    <name type="scientific">Artemisia annua</name>
    <name type="common">Sweet wormwood</name>
    <dbReference type="NCBI Taxonomy" id="35608"/>
    <lineage>
        <taxon>Eukaryota</taxon>
        <taxon>Viridiplantae</taxon>
        <taxon>Streptophyta</taxon>
        <taxon>Embryophyta</taxon>
        <taxon>Tracheophyta</taxon>
        <taxon>Spermatophyta</taxon>
        <taxon>Magnoliopsida</taxon>
        <taxon>eudicotyledons</taxon>
        <taxon>Gunneridae</taxon>
        <taxon>Pentapetalae</taxon>
        <taxon>asterids</taxon>
        <taxon>campanulids</taxon>
        <taxon>Asterales</taxon>
        <taxon>Asteraceae</taxon>
        <taxon>Asteroideae</taxon>
        <taxon>Anthemideae</taxon>
        <taxon>Artemisiinae</taxon>
        <taxon>Artemisia</taxon>
    </lineage>
</organism>
<name>A0A2U1NQS6_ARTAN</name>
<gene>
    <name evidence="2" type="ORF">CTI12_AA239230</name>
</gene>
<keyword evidence="1" id="KW-0732">Signal</keyword>
<protein>
    <submittedName>
        <fullName evidence="2">Uncharacterized protein</fullName>
    </submittedName>
</protein>
<dbReference type="Proteomes" id="UP000245207">
    <property type="component" value="Unassembled WGS sequence"/>
</dbReference>